<evidence type="ECO:0000256" key="1">
    <source>
        <dbReference type="SAM" id="Coils"/>
    </source>
</evidence>
<organism evidence="3 4">
    <name type="scientific">Cylicocyclus nassatus</name>
    <name type="common">Nematode worm</name>
    <dbReference type="NCBI Taxonomy" id="53992"/>
    <lineage>
        <taxon>Eukaryota</taxon>
        <taxon>Metazoa</taxon>
        <taxon>Ecdysozoa</taxon>
        <taxon>Nematoda</taxon>
        <taxon>Chromadorea</taxon>
        <taxon>Rhabditida</taxon>
        <taxon>Rhabditina</taxon>
        <taxon>Rhabditomorpha</taxon>
        <taxon>Strongyloidea</taxon>
        <taxon>Strongylidae</taxon>
        <taxon>Cylicocyclus</taxon>
    </lineage>
</organism>
<feature type="coiled-coil region" evidence="1">
    <location>
        <begin position="211"/>
        <end position="250"/>
    </location>
</feature>
<reference evidence="3" key="1">
    <citation type="submission" date="2023-07" db="EMBL/GenBank/DDBJ databases">
        <authorList>
            <consortium name="CYATHOMIX"/>
        </authorList>
    </citation>
    <scope>NUCLEOTIDE SEQUENCE</scope>
    <source>
        <strain evidence="3">N/A</strain>
    </source>
</reference>
<dbReference type="Proteomes" id="UP001176961">
    <property type="component" value="Unassembled WGS sequence"/>
</dbReference>
<evidence type="ECO:0000313" key="4">
    <source>
        <dbReference type="Proteomes" id="UP001176961"/>
    </source>
</evidence>
<dbReference type="AlphaFoldDB" id="A0AA36DI80"/>
<keyword evidence="4" id="KW-1185">Reference proteome</keyword>
<name>A0AA36DI80_CYLNA</name>
<sequence>MSQAKKPRVSRSTAYTDEESQRLITLYIENRDKYHEKFKSGSKNGDSIRQNLLTEWSKDISSLGVAFRSKESIEEKIKNESKKVQKFLREEKEKYTGTGGGVYNLHKLPEYLRPLVDCLAEKHHVTGVPGLDGDSDDDFECTAANSSASEGLEMDMSGREDLTAEDQPDASGECTQSTMTSESAPALSKSRSVAAKAREALTLFTDKRSLLYEEEIKLARLKQRKVQVEIQIAELKLEEAKLQLKSANQGIAPQSPISSTYPQYFNL</sequence>
<keyword evidence="1" id="KW-0175">Coiled coil</keyword>
<comment type="caution">
    <text evidence="3">The sequence shown here is derived from an EMBL/GenBank/DDBJ whole genome shotgun (WGS) entry which is preliminary data.</text>
</comment>
<evidence type="ECO:0008006" key="5">
    <source>
        <dbReference type="Google" id="ProtNLM"/>
    </source>
</evidence>
<proteinExistence type="predicted"/>
<dbReference type="EMBL" id="CATQJL010000001">
    <property type="protein sequence ID" value="CAJ0588093.1"/>
    <property type="molecule type" value="Genomic_DNA"/>
</dbReference>
<feature type="region of interest" description="Disordered" evidence="2">
    <location>
        <begin position="162"/>
        <end position="191"/>
    </location>
</feature>
<feature type="compositionally biased region" description="Polar residues" evidence="2">
    <location>
        <begin position="173"/>
        <end position="183"/>
    </location>
</feature>
<protein>
    <recommendedName>
        <fullName evidence="5">Regulatory protein zeste</fullName>
    </recommendedName>
</protein>
<evidence type="ECO:0000256" key="2">
    <source>
        <dbReference type="SAM" id="MobiDB-lite"/>
    </source>
</evidence>
<evidence type="ECO:0000313" key="3">
    <source>
        <dbReference type="EMBL" id="CAJ0588093.1"/>
    </source>
</evidence>
<accession>A0AA36DI80</accession>
<gene>
    <name evidence="3" type="ORF">CYNAS_LOCUS76</name>
</gene>